<sequence length="1221" mass="138649">MHKTLISKKSAPSLIFRQMGQHINRNGGGGGRSIMMTIGGTSTGTSRSSSTGQKDRAMAAAAGTSSGAASSSSMHTRRFYATAAGKRNQQHPRQSVGATMPSDTTGSSSAHKSATTTSNTSFESSLNLTNNQYQPQQDLHTNRLNELQSQLLQYGFGYHTRTFHVVLTLYREKIPLTPQFASLVLASFYRAKRHLIVEFLAEHWFEEGGKVGKGLEERRGANATRKWIRETIQVYEKKATIAANFAKSARDPQHLQEMLQLTPLEQLLISTSDSVKALKEFVRRPAVVLPGGRKFPSPLETDYVTMLNSYAARAELAEFMETRANMKRTLGQSETSDSPSVVASMMKLFRQRAEPETVWQLFLQNFNSTLQSNPDKPDATIRQYIVLLTALAKAGDSKRAETTFQAMKQDLGENSVNLKALSALLNAYTRGKQEAPAWQLFSTHFHMYEDGSVPDDTTKLHPDSAVSTMMLNMFTATKNMERIRSMLRIVDVALKHDIERRKRIQDSSKWFQESRQTQINRLAEDMHVSGDLFTIPADSNDPPPTNKENDATDDERDDAADQENNDDDDDDDSHEKIVTFPKSTARAVFKIDYLITEFYTRACLVLGEPNRALDHFKEFYGTSLRGDQNNSALLLPSVRVYGMLMNMFASIGDLDTVVQLYEAVLKDHSVAAVATHNTINHVLLLMYARVGQFDEMMEMFEQRFHSFISENAQTNSIVLNMEAVREISHLMLKANRVDVLERFLTALISRPIYKSMQVMGLCRQLMEKACQEHYNAVAVYNIFKDVSVHGHVSVALSTLHYILWELQKSKNYSEILHIYQQMPLEAQYHRNFAIFYMRVVSQLYSFDHTWNEFVRIFDVPPNFQAVSTKHTKNKQISVVPSKFLDKTPSQHVNRHKPDINTFKALFNELTARGLYQQVEDLLAYAQESQPQHYNELYQFKILSRLRSDFDMPKAIRDMATFYNTPLSPDSTSSSIPPLSLYRELIFICSPQQLDVATELLSLFEKHYPKSVGTPVHSKLKRKVELLQIPSKQYTSVPVTQDREGTPSYTSSANGDQWLTRFQKLSTKEKRDPNTLSVFVKGFIEEGKLDEAIKIIPQPSTKVTQFDKNAYAKFVFHFAKSGSVPHLRQIIVQANEAGFETPTFADPIVIGLMEGGFMREAFAFFEKLYDVPLNAQKQKSMRRPSREIYKHLLGSLKLAAKADKKIQELHNQVKRSFLLQFK</sequence>
<dbReference type="Pfam" id="PF01535">
    <property type="entry name" value="PPR"/>
    <property type="match status" value="1"/>
</dbReference>
<dbReference type="Gene3D" id="1.25.40.10">
    <property type="entry name" value="Tetratricopeptide repeat domain"/>
    <property type="match status" value="2"/>
</dbReference>
<proteinExistence type="predicted"/>
<evidence type="ECO:0000256" key="1">
    <source>
        <dbReference type="ARBA" id="ARBA00022737"/>
    </source>
</evidence>
<dbReference type="InterPro" id="IPR011990">
    <property type="entry name" value="TPR-like_helical_dom_sf"/>
</dbReference>
<dbReference type="PANTHER" id="PTHR47447:SF17">
    <property type="entry name" value="OS12G0638900 PROTEIN"/>
    <property type="match status" value="1"/>
</dbReference>
<accession>A0A7S1KQI4</accession>
<feature type="compositionally biased region" description="Low complexity" evidence="2">
    <location>
        <begin position="33"/>
        <end position="74"/>
    </location>
</feature>
<name>A0A7S1KQI4_9EUKA</name>
<dbReference type="InterPro" id="IPR002885">
    <property type="entry name" value="PPR_rpt"/>
</dbReference>
<feature type="region of interest" description="Disordered" evidence="2">
    <location>
        <begin position="24"/>
        <end position="124"/>
    </location>
</feature>
<feature type="region of interest" description="Disordered" evidence="2">
    <location>
        <begin position="532"/>
        <end position="576"/>
    </location>
</feature>
<dbReference type="AlphaFoldDB" id="A0A7S1KQI4"/>
<dbReference type="PANTHER" id="PTHR47447">
    <property type="entry name" value="OS03G0856100 PROTEIN"/>
    <property type="match status" value="1"/>
</dbReference>
<evidence type="ECO:0008006" key="4">
    <source>
        <dbReference type="Google" id="ProtNLM"/>
    </source>
</evidence>
<evidence type="ECO:0000313" key="3">
    <source>
        <dbReference type="EMBL" id="CAD9080028.1"/>
    </source>
</evidence>
<dbReference type="EMBL" id="HBGD01003972">
    <property type="protein sequence ID" value="CAD9080028.1"/>
    <property type="molecule type" value="Transcribed_RNA"/>
</dbReference>
<feature type="compositionally biased region" description="Polar residues" evidence="2">
    <location>
        <begin position="91"/>
        <end position="103"/>
    </location>
</feature>
<organism evidence="3">
    <name type="scientific">Percolomonas cosmopolitus</name>
    <dbReference type="NCBI Taxonomy" id="63605"/>
    <lineage>
        <taxon>Eukaryota</taxon>
        <taxon>Discoba</taxon>
        <taxon>Heterolobosea</taxon>
        <taxon>Tetramitia</taxon>
        <taxon>Eutetramitia</taxon>
        <taxon>Percolomonadidae</taxon>
        <taxon>Percolomonas</taxon>
    </lineage>
</organism>
<feature type="compositionally biased region" description="Acidic residues" evidence="2">
    <location>
        <begin position="551"/>
        <end position="572"/>
    </location>
</feature>
<gene>
    <name evidence="3" type="ORF">PCOS0759_LOCUS3268</name>
</gene>
<feature type="compositionally biased region" description="Low complexity" evidence="2">
    <location>
        <begin position="104"/>
        <end position="121"/>
    </location>
</feature>
<reference evidence="3" key="1">
    <citation type="submission" date="2021-01" db="EMBL/GenBank/DDBJ databases">
        <authorList>
            <person name="Corre E."/>
            <person name="Pelletier E."/>
            <person name="Niang G."/>
            <person name="Scheremetjew M."/>
            <person name="Finn R."/>
            <person name="Kale V."/>
            <person name="Holt S."/>
            <person name="Cochrane G."/>
            <person name="Meng A."/>
            <person name="Brown T."/>
            <person name="Cohen L."/>
        </authorList>
    </citation>
    <scope>NUCLEOTIDE SEQUENCE</scope>
    <source>
        <strain evidence="3">WS</strain>
    </source>
</reference>
<protein>
    <recommendedName>
        <fullName evidence="4">Pentacotripeptide-repeat region of PRORP domain-containing protein</fullName>
    </recommendedName>
</protein>
<evidence type="ECO:0000256" key="2">
    <source>
        <dbReference type="SAM" id="MobiDB-lite"/>
    </source>
</evidence>
<keyword evidence="1" id="KW-0677">Repeat</keyword>